<feature type="compositionally biased region" description="Polar residues" evidence="1">
    <location>
        <begin position="12"/>
        <end position="25"/>
    </location>
</feature>
<keyword evidence="3" id="KW-1185">Reference proteome</keyword>
<accession>A0A7H0LQL4</accession>
<evidence type="ECO:0000313" key="3">
    <source>
        <dbReference type="Proteomes" id="UP000516148"/>
    </source>
</evidence>
<name>A0A7H0LQL4_9SPHN</name>
<dbReference type="EMBL" id="CP061038">
    <property type="protein sequence ID" value="QNQ11967.1"/>
    <property type="molecule type" value="Genomic_DNA"/>
</dbReference>
<sequence>MKGPTVDPIENPKTTTSKAANDTNPISAQALKDGAAKITKDAGNKARSYAEDGKARAGGALDELSKMINDAAGTVDEKIGAQYGQYARTAAEAVSGFSESLKAKEIDDLIADARGFVKKSPVIAIGTAAAIGFVLVRLIKSGIDAADRTTDNKA</sequence>
<dbReference type="KEGG" id="spap:H3Z74_10425"/>
<organism evidence="2 3">
    <name type="scientific">Sphingomonas alpina</name>
    <dbReference type="NCBI Taxonomy" id="653931"/>
    <lineage>
        <taxon>Bacteria</taxon>
        <taxon>Pseudomonadati</taxon>
        <taxon>Pseudomonadota</taxon>
        <taxon>Alphaproteobacteria</taxon>
        <taxon>Sphingomonadales</taxon>
        <taxon>Sphingomonadaceae</taxon>
        <taxon>Sphingomonas</taxon>
    </lineage>
</organism>
<dbReference type="AlphaFoldDB" id="A0A7H0LQL4"/>
<dbReference type="Proteomes" id="UP000516148">
    <property type="component" value="Chromosome"/>
</dbReference>
<feature type="region of interest" description="Disordered" evidence="1">
    <location>
        <begin position="1"/>
        <end position="25"/>
    </location>
</feature>
<evidence type="ECO:0000313" key="2">
    <source>
        <dbReference type="EMBL" id="QNQ11967.1"/>
    </source>
</evidence>
<proteinExistence type="predicted"/>
<protein>
    <recommendedName>
        <fullName evidence="4">Nutrient deprivation-induced protein</fullName>
    </recommendedName>
</protein>
<gene>
    <name evidence="2" type="ORF">H3Z74_10425</name>
</gene>
<evidence type="ECO:0008006" key="4">
    <source>
        <dbReference type="Google" id="ProtNLM"/>
    </source>
</evidence>
<dbReference type="Gene3D" id="1.20.120.20">
    <property type="entry name" value="Apolipoprotein"/>
    <property type="match status" value="1"/>
</dbReference>
<evidence type="ECO:0000256" key="1">
    <source>
        <dbReference type="SAM" id="MobiDB-lite"/>
    </source>
</evidence>
<reference evidence="2 3" key="1">
    <citation type="submission" date="2020-09" db="EMBL/GenBank/DDBJ databases">
        <title>Sphingomonas sp., a new species isolated from pork steak.</title>
        <authorList>
            <person name="Heidler von Heilborn D."/>
        </authorList>
    </citation>
    <scope>NUCLEOTIDE SEQUENCE [LARGE SCALE GENOMIC DNA]</scope>
    <source>
        <strain evidence="3">S8-3T</strain>
    </source>
</reference>